<protein>
    <recommendedName>
        <fullName evidence="3">Phenylacetate-CoA ligase</fullName>
    </recommendedName>
</protein>
<gene>
    <name evidence="1" type="ORF">LRP49_15040</name>
</gene>
<evidence type="ECO:0008006" key="3">
    <source>
        <dbReference type="Google" id="ProtNLM"/>
    </source>
</evidence>
<organism evidence="1 2">
    <name type="scientific">Enterovibrio qingdaonensis</name>
    <dbReference type="NCBI Taxonomy" id="2899818"/>
    <lineage>
        <taxon>Bacteria</taxon>
        <taxon>Pseudomonadati</taxon>
        <taxon>Pseudomonadota</taxon>
        <taxon>Gammaproteobacteria</taxon>
        <taxon>Vibrionales</taxon>
        <taxon>Vibrionaceae</taxon>
        <taxon>Enterovibrio</taxon>
    </lineage>
</organism>
<proteinExistence type="predicted"/>
<dbReference type="EMBL" id="JAJUBB010000010">
    <property type="protein sequence ID" value="MDD1782486.1"/>
    <property type="molecule type" value="Genomic_DNA"/>
</dbReference>
<keyword evidence="2" id="KW-1185">Reference proteome</keyword>
<dbReference type="InterPro" id="IPR042099">
    <property type="entry name" value="ANL_N_sf"/>
</dbReference>
<dbReference type="Gene3D" id="3.40.50.12780">
    <property type="entry name" value="N-terminal domain of ligase-like"/>
    <property type="match status" value="1"/>
</dbReference>
<reference evidence="1" key="1">
    <citation type="submission" date="2021-12" db="EMBL/GenBank/DDBJ databases">
        <title>Enterovibrio ZSDZ35 sp. nov. and Enterovibrio ZSDZ42 sp. nov., isolated from coastal seawater in Qingdao.</title>
        <authorList>
            <person name="Zhang P."/>
        </authorList>
    </citation>
    <scope>NUCLEOTIDE SEQUENCE</scope>
    <source>
        <strain evidence="1">ZSDZ35</strain>
    </source>
</reference>
<comment type="caution">
    <text evidence="1">The sequence shown here is derived from an EMBL/GenBank/DDBJ whole genome shotgun (WGS) entry which is preliminary data.</text>
</comment>
<sequence>MILKAAEYGFSRPPLNYAKGMTSAYIAYPIAEKLERRNVSGKFREINDYYKLPFKEREEIVKQKLYETLSFANENVPYYRELFSGINFDPEKIKKDINYLHDIPPLTKDIIREQGVRLLSSSLESTRHHVCKTGGSTGLSCFIYYDQEAADYSSAVTLISRDSVGNKKYKSELHFACRFKGEEQPNWPNREDFKCFAMNRSNIFFSALDDAGLEEIIDTLRTRRPHLIHAHPSTIFALACYVEKKYGNLKLFEVFESSGELLESYMREKIELVLRCRVINRYGLAELGVMAYQYQNREDMFVYDSEGYPENFTQEDGRKELVFTGFRNKLMPLIRYRTGDVATVEKRNDGFYITDVTGRIHDVVTLNGTEFPTHHIQDVLDHRVGGIQEFQIDTRYGQPVLKLVLEVHANETDISSKIEHYWPGAFSVQFVGHDDFVRVGHRSKFRHVVDK</sequence>
<dbReference type="InterPro" id="IPR053158">
    <property type="entry name" value="CapK_Type1_Caps_Biosynth"/>
</dbReference>
<dbReference type="SUPFAM" id="SSF56801">
    <property type="entry name" value="Acetyl-CoA synthetase-like"/>
    <property type="match status" value="1"/>
</dbReference>
<dbReference type="Proteomes" id="UP001149821">
    <property type="component" value="Unassembled WGS sequence"/>
</dbReference>
<dbReference type="PANTHER" id="PTHR36932">
    <property type="entry name" value="CAPSULAR POLYSACCHARIDE BIOSYNTHESIS PROTEIN"/>
    <property type="match status" value="1"/>
</dbReference>
<evidence type="ECO:0000313" key="1">
    <source>
        <dbReference type="EMBL" id="MDD1782486.1"/>
    </source>
</evidence>
<evidence type="ECO:0000313" key="2">
    <source>
        <dbReference type="Proteomes" id="UP001149821"/>
    </source>
</evidence>
<accession>A0ABT5QNC2</accession>
<name>A0ABT5QNC2_9GAMM</name>
<dbReference type="PANTHER" id="PTHR36932:SF1">
    <property type="entry name" value="CAPSULAR POLYSACCHARIDE BIOSYNTHESIS PROTEIN"/>
    <property type="match status" value="1"/>
</dbReference>
<dbReference type="RefSeq" id="WP_274143122.1">
    <property type="nucleotide sequence ID" value="NZ_JAJUBB010000010.1"/>
</dbReference>